<evidence type="ECO:0008006" key="4">
    <source>
        <dbReference type="Google" id="ProtNLM"/>
    </source>
</evidence>
<dbReference type="EMBL" id="CAUYUJ010018604">
    <property type="protein sequence ID" value="CAK0884901.1"/>
    <property type="molecule type" value="Genomic_DNA"/>
</dbReference>
<name>A0ABN9WIZ6_9DINO</name>
<evidence type="ECO:0000313" key="3">
    <source>
        <dbReference type="Proteomes" id="UP001189429"/>
    </source>
</evidence>
<gene>
    <name evidence="2" type="ORF">PCOR1329_LOCUS66666</name>
</gene>
<keyword evidence="3" id="KW-1185">Reference proteome</keyword>
<comment type="caution">
    <text evidence="2">The sequence shown here is derived from an EMBL/GenBank/DDBJ whole genome shotgun (WGS) entry which is preliminary data.</text>
</comment>
<feature type="region of interest" description="Disordered" evidence="1">
    <location>
        <begin position="185"/>
        <end position="210"/>
    </location>
</feature>
<feature type="non-terminal residue" evidence="2">
    <location>
        <position position="1"/>
    </location>
</feature>
<dbReference type="Proteomes" id="UP001189429">
    <property type="component" value="Unassembled WGS sequence"/>
</dbReference>
<protein>
    <recommendedName>
        <fullName evidence="4">Reverse transcriptase domain-containing protein</fullName>
    </recommendedName>
</protein>
<sequence>ALSNEAPNKGHLQARIKQLETALAAIPEGDAKLATERASLATRLTDAKRQLPGSKPIGARIDGARAALGRARQRQAEAEQAVAAALQLQHTVACEVTALETELQELEASLTTEAPIEATATPESQAHAILGQMIDQLTADEYVHPGHVEVAKTHVRQLFAGCRGTPQQAEATRAAAAGTPLVPKEVRHTTKSPPAAPLPAKPGTLVRHSGKQPRKELITDYFSKRKLIKSIGKETAGLPATSKDSFVSGGTRATSTDSSIYDGLFDALKQLQVSCALLLGKVQILEQAFHDEYLDFVFIQGIPFILVSALAPSDRAPAAEREAFWDLLLQTLLTLRDRAPSAKTFLGIDANGRAGAGPTSRADYICGPFGELPHASVSHVPRHVQLSLIAKDDHRLVVAATSTRALASAPKPDAFRFNEWRLGDPARAQASQTMPRRLQAPVDASIDAKTQAMTSQMRTAARHAFGRPEGRPRQPWISDDTRSMLRLLAPSRRVVHAAGREAHRAYFHRIFLGWAAQRTGGTFGVARSLSGRAASLADHPVLLKSGELSSSEAERQAPRQEHYREVFNGAEAHMEQLRAQPVEAPRISPTVEVTPDAVAASLRQPGRNKGVGRDGAPAELLVAGGEGSATPLAALYRDIVDSERWSVHWAGGRMQNVRERKGPPTDCDESRGIVLEDHAAKSLKQLLSHMVTGPCQDTVPEVQHGAVAGRGADYAAQLAHSFQAYCNATGRSSFAWFVDLAKAFDRIVMEVVLGWPCDATDPEAYLASLGLSPDQSAWTAQWAARHGCLFAQRGGSPKVIRLLKNPTRPHGFLTVTSTPPSSHALAAAGVQVLIRDALLDAGILLRLRAGSPDFWGAGPAGPNADPEVVSLVDAAFVDVLAARLPKELGAAIDVALHTVRDIYDRLNLTIKWKVGFAVAVPRPVVPLLAVTTEKHLVGAVGAAGAAAPGANHLRQQAAMSYGPLASKVFGSAVVGASLKIWLMHSWVLSRLLFNVHVVVPTRRYLQVLNGMHMRVPRRFGDAPRFGRAETDLEIRTRLKQPSLDCLVMRARLRYLGRLVRSSPPALLALLAARPGGARLPWVTLLVSDLGKLRELVALCSTLPPPEGTASAWATFISDSPARWTNAVSMLFFHRLLL</sequence>
<organism evidence="2 3">
    <name type="scientific">Prorocentrum cordatum</name>
    <dbReference type="NCBI Taxonomy" id="2364126"/>
    <lineage>
        <taxon>Eukaryota</taxon>
        <taxon>Sar</taxon>
        <taxon>Alveolata</taxon>
        <taxon>Dinophyceae</taxon>
        <taxon>Prorocentrales</taxon>
        <taxon>Prorocentraceae</taxon>
        <taxon>Prorocentrum</taxon>
    </lineage>
</organism>
<evidence type="ECO:0000256" key="1">
    <source>
        <dbReference type="SAM" id="MobiDB-lite"/>
    </source>
</evidence>
<evidence type="ECO:0000313" key="2">
    <source>
        <dbReference type="EMBL" id="CAK0884901.1"/>
    </source>
</evidence>
<proteinExistence type="predicted"/>
<accession>A0ABN9WIZ6</accession>
<reference evidence="2" key="1">
    <citation type="submission" date="2023-10" db="EMBL/GenBank/DDBJ databases">
        <authorList>
            <person name="Chen Y."/>
            <person name="Shah S."/>
            <person name="Dougan E. K."/>
            <person name="Thang M."/>
            <person name="Chan C."/>
        </authorList>
    </citation>
    <scope>NUCLEOTIDE SEQUENCE [LARGE SCALE GENOMIC DNA]</scope>
</reference>